<accession>A0A1Y2J630</accession>
<proteinExistence type="predicted"/>
<sequence length="307" mass="33577">MLFSFANTAFGESDMDSKDDGPTQTLPVPRTVASEIQALTPALEALLKERFSSEARSAQNYTMLLSGLALAIAVGLIGDGKLKGGGFEFNASASALAVILFIAAWFFLIRFLFLYWRDRPAIRLNMMTAAMVLNDAAKDWVGTSVVLEGRAEESERIANALASSANMWNFDDLARKEWSNAHDELQTELDQQATRALYISGLASTFYRRASRVDSYTKYFEIGLPCLLVLAATGMIVYMTADGHLSFGHKGSRPGNAQIEHTISASCPNADICAVMNTLETMAATMLHVVALQDHRAGYLRRAPSDR</sequence>
<feature type="transmembrane region" description="Helical" evidence="1">
    <location>
        <begin position="58"/>
        <end position="77"/>
    </location>
</feature>
<evidence type="ECO:0000256" key="1">
    <source>
        <dbReference type="SAM" id="Phobius"/>
    </source>
</evidence>
<keyword evidence="1" id="KW-0812">Transmembrane</keyword>
<reference evidence="2 3" key="1">
    <citation type="submission" date="2017-03" db="EMBL/GenBank/DDBJ databases">
        <title>Whole genome sequences of fourteen strains of Bradyrhizobium canariense and one strain of Bradyrhizobium japonicum isolated from Lupinus (Papilionoideae: Genisteae) species in Algeria.</title>
        <authorList>
            <person name="Crovadore J."/>
            <person name="Chekireb D."/>
            <person name="Brachmann A."/>
            <person name="Chablais R."/>
            <person name="Cochard B."/>
            <person name="Lefort F."/>
        </authorList>
    </citation>
    <scope>NUCLEOTIDE SEQUENCE [LARGE SCALE GENOMIC DNA]</scope>
    <source>
        <strain evidence="2 3">UBMA197</strain>
    </source>
</reference>
<name>A0A1Y2J630_BRAJP</name>
<feature type="transmembrane region" description="Helical" evidence="1">
    <location>
        <begin position="89"/>
        <end position="116"/>
    </location>
</feature>
<dbReference type="Proteomes" id="UP000193335">
    <property type="component" value="Unassembled WGS sequence"/>
</dbReference>
<evidence type="ECO:0000313" key="3">
    <source>
        <dbReference type="Proteomes" id="UP000193335"/>
    </source>
</evidence>
<keyword evidence="1" id="KW-1133">Transmembrane helix</keyword>
<comment type="caution">
    <text evidence="2">The sequence shown here is derived from an EMBL/GenBank/DDBJ whole genome shotgun (WGS) entry which is preliminary data.</text>
</comment>
<dbReference type="EMBL" id="NAFL01000287">
    <property type="protein sequence ID" value="OSJ21225.1"/>
    <property type="molecule type" value="Genomic_DNA"/>
</dbReference>
<dbReference type="AlphaFoldDB" id="A0A1Y2J630"/>
<feature type="transmembrane region" description="Helical" evidence="1">
    <location>
        <begin position="219"/>
        <end position="241"/>
    </location>
</feature>
<organism evidence="2 3">
    <name type="scientific">Bradyrhizobium japonicum</name>
    <dbReference type="NCBI Taxonomy" id="375"/>
    <lineage>
        <taxon>Bacteria</taxon>
        <taxon>Pseudomonadati</taxon>
        <taxon>Pseudomonadota</taxon>
        <taxon>Alphaproteobacteria</taxon>
        <taxon>Hyphomicrobiales</taxon>
        <taxon>Nitrobacteraceae</taxon>
        <taxon>Bradyrhizobium</taxon>
    </lineage>
</organism>
<evidence type="ECO:0000313" key="2">
    <source>
        <dbReference type="EMBL" id="OSJ21225.1"/>
    </source>
</evidence>
<keyword evidence="1" id="KW-0472">Membrane</keyword>
<protein>
    <submittedName>
        <fullName evidence="2">Uncharacterized protein</fullName>
    </submittedName>
</protein>
<gene>
    <name evidence="2" type="ORF">BSZ19_48220</name>
</gene>